<dbReference type="Gene3D" id="3.30.460.10">
    <property type="entry name" value="Beta Polymerase, domain 2"/>
    <property type="match status" value="1"/>
</dbReference>
<dbReference type="SUPFAM" id="SSF81301">
    <property type="entry name" value="Nucleotidyltransferase"/>
    <property type="match status" value="1"/>
</dbReference>
<organism evidence="2 3">
    <name type="scientific">Candidatus Marsarchaeota G2 archaeon ECH_B_2</name>
    <dbReference type="NCBI Taxonomy" id="1978160"/>
    <lineage>
        <taxon>Archaea</taxon>
        <taxon>Candidatus Marsarchaeota</taxon>
        <taxon>Candidatus Marsarchaeota group 2</taxon>
    </lineage>
</organism>
<dbReference type="EMBL" id="NEXH01000036">
    <property type="protein sequence ID" value="PSN93900.1"/>
    <property type="molecule type" value="Genomic_DNA"/>
</dbReference>
<comment type="caution">
    <text evidence="2">The sequence shown here is derived from an EMBL/GenBank/DDBJ whole genome shotgun (WGS) entry which is preliminary data.</text>
</comment>
<sequence length="119" mass="13435">MLSWVKYRMGHLRRWREYAGSVARAAFEFDPDARVYVIGGVAEDRVTALSDIDILIMVSKPISPSESLTLRREILIKAMDSYGLPFEAPVEIHLTDAQNAQRYLSLSKKHIEISPTNSG</sequence>
<proteinExistence type="predicted"/>
<dbReference type="InterPro" id="IPR043519">
    <property type="entry name" value="NT_sf"/>
</dbReference>
<evidence type="ECO:0000313" key="3">
    <source>
        <dbReference type="Proteomes" id="UP000241284"/>
    </source>
</evidence>
<reference evidence="2 3" key="1">
    <citation type="submission" date="2017-04" db="EMBL/GenBank/DDBJ databases">
        <title>Novel microbial lineages endemic to geothermal iron-oxide mats fill important gaps in the evolutionary history of Archaea.</title>
        <authorList>
            <person name="Jay Z.J."/>
            <person name="Beam J.P."/>
            <person name="Dlakic M."/>
            <person name="Rusch D.B."/>
            <person name="Kozubal M.A."/>
            <person name="Inskeep W.P."/>
        </authorList>
    </citation>
    <scope>NUCLEOTIDE SEQUENCE [LARGE SCALE GENOMIC DNA]</scope>
    <source>
        <strain evidence="2">ECH_B_2</strain>
    </source>
</reference>
<evidence type="ECO:0000259" key="1">
    <source>
        <dbReference type="Pfam" id="PF01909"/>
    </source>
</evidence>
<dbReference type="PANTHER" id="PTHR37030">
    <property type="entry name" value="NUCLEOTIDYLTRANSFERASE"/>
    <property type="match status" value="1"/>
</dbReference>
<dbReference type="Proteomes" id="UP000241284">
    <property type="component" value="Unassembled WGS sequence"/>
</dbReference>
<feature type="domain" description="Polymerase nucleotidyl transferase" evidence="1">
    <location>
        <begin position="29"/>
        <end position="63"/>
    </location>
</feature>
<dbReference type="Pfam" id="PF01909">
    <property type="entry name" value="NTP_transf_2"/>
    <property type="match status" value="1"/>
</dbReference>
<evidence type="ECO:0000313" key="2">
    <source>
        <dbReference type="EMBL" id="PSN93900.1"/>
    </source>
</evidence>
<name>A0A2R6B5H3_9ARCH</name>
<dbReference type="PANTHER" id="PTHR37030:SF3">
    <property type="entry name" value="POLYMERASE NUCLEOTIDYL TRANSFERASE DOMAIN-CONTAINING PROTEIN"/>
    <property type="match status" value="1"/>
</dbReference>
<accession>A0A2R6B5H3</accession>
<protein>
    <recommendedName>
        <fullName evidence="1">Polymerase nucleotidyl transferase domain-containing protein</fullName>
    </recommendedName>
</protein>
<dbReference type="InterPro" id="IPR002934">
    <property type="entry name" value="Polymerase_NTP_transf_dom"/>
</dbReference>
<gene>
    <name evidence="2" type="ORF">B9Q06_10865</name>
</gene>
<dbReference type="AlphaFoldDB" id="A0A2R6B5H3"/>
<dbReference type="GO" id="GO:0016779">
    <property type="term" value="F:nucleotidyltransferase activity"/>
    <property type="evidence" value="ECO:0007669"/>
    <property type="project" value="InterPro"/>
</dbReference>